<dbReference type="GO" id="GO:0016829">
    <property type="term" value="F:lyase activity"/>
    <property type="evidence" value="ECO:0007669"/>
    <property type="project" value="UniProtKB-KW"/>
</dbReference>
<dbReference type="PANTHER" id="PTHR11941:SF169">
    <property type="entry name" value="(7AS)-7A-METHYL-1,5-DIOXO-2,3,5,6,7,7A-HEXAHYDRO-1H-INDENE-CARBOXYL-COA HYDROLASE"/>
    <property type="match status" value="1"/>
</dbReference>
<evidence type="ECO:0000256" key="1">
    <source>
        <dbReference type="ARBA" id="ARBA00005254"/>
    </source>
</evidence>
<gene>
    <name evidence="5" type="ORF">KDK95_03100</name>
</gene>
<dbReference type="GO" id="GO:0006635">
    <property type="term" value="P:fatty acid beta-oxidation"/>
    <property type="evidence" value="ECO:0007669"/>
    <property type="project" value="TreeGrafter"/>
</dbReference>
<keyword evidence="3" id="KW-0456">Lyase</keyword>
<accession>A0A941E881</accession>
<evidence type="ECO:0000313" key="6">
    <source>
        <dbReference type="Proteomes" id="UP000676325"/>
    </source>
</evidence>
<evidence type="ECO:0000313" key="5">
    <source>
        <dbReference type="EMBL" id="MBR7825280.1"/>
    </source>
</evidence>
<name>A0A941E881_9ACTN</name>
<protein>
    <submittedName>
        <fullName evidence="5">Enoyl-CoA hydratase/isomerase family protein</fullName>
    </submittedName>
</protein>
<organism evidence="5 6">
    <name type="scientific">Actinospica acidithermotolerans</name>
    <dbReference type="NCBI Taxonomy" id="2828514"/>
    <lineage>
        <taxon>Bacteria</taxon>
        <taxon>Bacillati</taxon>
        <taxon>Actinomycetota</taxon>
        <taxon>Actinomycetes</taxon>
        <taxon>Catenulisporales</taxon>
        <taxon>Actinospicaceae</taxon>
        <taxon>Actinospica</taxon>
    </lineage>
</organism>
<dbReference type="SUPFAM" id="SSF52096">
    <property type="entry name" value="ClpP/crotonase"/>
    <property type="match status" value="1"/>
</dbReference>
<keyword evidence="2" id="KW-0443">Lipid metabolism</keyword>
<evidence type="ECO:0000256" key="3">
    <source>
        <dbReference type="ARBA" id="ARBA00023239"/>
    </source>
</evidence>
<dbReference type="InterPro" id="IPR029045">
    <property type="entry name" value="ClpP/crotonase-like_dom_sf"/>
</dbReference>
<dbReference type="Pfam" id="PF00378">
    <property type="entry name" value="ECH_1"/>
    <property type="match status" value="1"/>
</dbReference>
<comment type="similarity">
    <text evidence="1 4">Belongs to the enoyl-CoA hydratase/isomerase family.</text>
</comment>
<reference evidence="5" key="1">
    <citation type="submission" date="2021-04" db="EMBL/GenBank/DDBJ databases">
        <title>Genome based classification of Actinospica acidithermotolerans sp. nov., an actinobacterium isolated from an Indonesian hot spring.</title>
        <authorList>
            <person name="Kusuma A.B."/>
            <person name="Putra K.E."/>
            <person name="Nafisah S."/>
            <person name="Loh J."/>
            <person name="Nouioui I."/>
            <person name="Goodfellow M."/>
        </authorList>
    </citation>
    <scope>NUCLEOTIDE SEQUENCE</scope>
    <source>
        <strain evidence="5">MGRD01-02</strain>
    </source>
</reference>
<dbReference type="PROSITE" id="PS00166">
    <property type="entry name" value="ENOYL_COA_HYDRATASE"/>
    <property type="match status" value="1"/>
</dbReference>
<evidence type="ECO:0000256" key="2">
    <source>
        <dbReference type="ARBA" id="ARBA00023098"/>
    </source>
</evidence>
<evidence type="ECO:0000256" key="4">
    <source>
        <dbReference type="RuleBase" id="RU003707"/>
    </source>
</evidence>
<dbReference type="Proteomes" id="UP000676325">
    <property type="component" value="Unassembled WGS sequence"/>
</dbReference>
<dbReference type="CDD" id="cd06558">
    <property type="entry name" value="crotonase-like"/>
    <property type="match status" value="1"/>
</dbReference>
<dbReference type="InterPro" id="IPR001753">
    <property type="entry name" value="Enoyl-CoA_hydra/iso"/>
</dbReference>
<proteinExistence type="inferred from homology"/>
<dbReference type="PANTHER" id="PTHR11941">
    <property type="entry name" value="ENOYL-COA HYDRATASE-RELATED"/>
    <property type="match status" value="1"/>
</dbReference>
<comment type="caution">
    <text evidence="5">The sequence shown here is derived from an EMBL/GenBank/DDBJ whole genome shotgun (WGS) entry which is preliminary data.</text>
</comment>
<dbReference type="InterPro" id="IPR018376">
    <property type="entry name" value="Enoyl-CoA_hyd/isom_CS"/>
</dbReference>
<dbReference type="Gene3D" id="3.90.226.10">
    <property type="entry name" value="2-enoyl-CoA Hydratase, Chain A, domain 1"/>
    <property type="match status" value="1"/>
</dbReference>
<keyword evidence="6" id="KW-1185">Reference proteome</keyword>
<dbReference type="AlphaFoldDB" id="A0A941E881"/>
<dbReference type="EMBL" id="JAGSOH010000004">
    <property type="protein sequence ID" value="MBR7825280.1"/>
    <property type="molecule type" value="Genomic_DNA"/>
</dbReference>
<sequence>MTPSTWWHLAEIGRALPGTVRAVLLRAEGPSFCAGLDRSVLIGGENGAKTLLDLASAGQTDAEMTIEAFQEAFTWWRRPDLITVAAVQGHAVGAGFQLALACDMRLVSEDARFAMREITLGLVPDLGGTKPLVDLVGPARALEICATGRWIDATEAQSVGLANKVIPNDDLAMDAEVFVRELLAADRDALIETKALVQGAARRDYDDQRAAERAAQVRRIRALAGR</sequence>